<comment type="caution">
    <text evidence="3">The sequence shown here is derived from an EMBL/GenBank/DDBJ whole genome shotgun (WGS) entry which is preliminary data.</text>
</comment>
<evidence type="ECO:0000313" key="3">
    <source>
        <dbReference type="EMBL" id="GIL39821.1"/>
    </source>
</evidence>
<name>A0A8S8XD65_9PROT</name>
<proteinExistence type="inferred from homology"/>
<dbReference type="InterPro" id="IPR023393">
    <property type="entry name" value="START-like_dom_sf"/>
</dbReference>
<evidence type="ECO:0000256" key="1">
    <source>
        <dbReference type="ARBA" id="ARBA00006817"/>
    </source>
</evidence>
<evidence type="ECO:0000313" key="4">
    <source>
        <dbReference type="Proteomes" id="UP000681075"/>
    </source>
</evidence>
<dbReference type="Proteomes" id="UP000681075">
    <property type="component" value="Unassembled WGS sequence"/>
</dbReference>
<organism evidence="3 4">
    <name type="scientific">Roseiterribacter gracilis</name>
    <dbReference type="NCBI Taxonomy" id="2812848"/>
    <lineage>
        <taxon>Bacteria</taxon>
        <taxon>Pseudomonadati</taxon>
        <taxon>Pseudomonadota</taxon>
        <taxon>Alphaproteobacteria</taxon>
        <taxon>Rhodospirillales</taxon>
        <taxon>Roseiterribacteraceae</taxon>
        <taxon>Roseiterribacter</taxon>
    </lineage>
</organism>
<dbReference type="EMBL" id="BOPV01000001">
    <property type="protein sequence ID" value="GIL39821.1"/>
    <property type="molecule type" value="Genomic_DNA"/>
</dbReference>
<dbReference type="RefSeq" id="WP_420242940.1">
    <property type="nucleotide sequence ID" value="NZ_BOPV01000001.1"/>
</dbReference>
<reference evidence="3" key="1">
    <citation type="submission" date="2021-02" db="EMBL/GenBank/DDBJ databases">
        <title>Genome sequence of Rhodospirillales sp. strain TMPK1 isolated from soil.</title>
        <authorList>
            <person name="Nakai R."/>
            <person name="Kusada H."/>
            <person name="Tamaki H."/>
        </authorList>
    </citation>
    <scope>NUCLEOTIDE SEQUENCE</scope>
    <source>
        <strain evidence="3">TMPK1</strain>
    </source>
</reference>
<sequence length="140" mass="16054">MQVSTETRSVVMEREIKHPPEKVWRALTQGPLLEAWLMANDFEPIVGHKFKFRSTPMLPQWDGIIHCEVLEVEAPQHLSYRWDSMGLESVVVWTLEATSGGTIVRMEQSGFRADQKHAEQGAMYGWQKFLGQLETVLDQA</sequence>
<keyword evidence="4" id="KW-1185">Reference proteome</keyword>
<dbReference type="AlphaFoldDB" id="A0A8S8XD65"/>
<gene>
    <name evidence="3" type="ORF">TMPK1_20580</name>
</gene>
<dbReference type="SUPFAM" id="SSF55961">
    <property type="entry name" value="Bet v1-like"/>
    <property type="match status" value="1"/>
</dbReference>
<accession>A0A8S8XD65</accession>
<dbReference type="Gene3D" id="3.30.530.20">
    <property type="match status" value="1"/>
</dbReference>
<protein>
    <submittedName>
        <fullName evidence="3">Activator of HSP90 ATPase</fullName>
    </submittedName>
</protein>
<dbReference type="CDD" id="cd07814">
    <property type="entry name" value="SRPBCC_CalC_Aha1-like"/>
    <property type="match status" value="1"/>
</dbReference>
<comment type="similarity">
    <text evidence="1">Belongs to the AHA1 family.</text>
</comment>
<evidence type="ECO:0000259" key="2">
    <source>
        <dbReference type="Pfam" id="PF08327"/>
    </source>
</evidence>
<feature type="domain" description="Activator of Hsp90 ATPase homologue 1/2-like C-terminal" evidence="2">
    <location>
        <begin position="18"/>
        <end position="137"/>
    </location>
</feature>
<dbReference type="Pfam" id="PF08327">
    <property type="entry name" value="AHSA1"/>
    <property type="match status" value="1"/>
</dbReference>
<dbReference type="InterPro" id="IPR013538">
    <property type="entry name" value="ASHA1/2-like_C"/>
</dbReference>